<dbReference type="SUPFAM" id="SSF54593">
    <property type="entry name" value="Glyoxalase/Bleomycin resistance protein/Dihydroxybiphenyl dioxygenase"/>
    <property type="match status" value="1"/>
</dbReference>
<dbReference type="InterPro" id="IPR004360">
    <property type="entry name" value="Glyas_Fos-R_dOase_dom"/>
</dbReference>
<dbReference type="Pfam" id="PF00903">
    <property type="entry name" value="Glyoxalase"/>
    <property type="match status" value="1"/>
</dbReference>
<proteinExistence type="predicted"/>
<protein>
    <submittedName>
        <fullName evidence="2">VOC family protein</fullName>
    </submittedName>
</protein>
<dbReference type="RefSeq" id="WP_368801884.1">
    <property type="nucleotide sequence ID" value="NZ_JAZHFV010000001.1"/>
</dbReference>
<dbReference type="InterPro" id="IPR029068">
    <property type="entry name" value="Glyas_Bleomycin-R_OHBP_Dase"/>
</dbReference>
<evidence type="ECO:0000313" key="3">
    <source>
        <dbReference type="Proteomes" id="UP001559025"/>
    </source>
</evidence>
<comment type="caution">
    <text evidence="2">The sequence shown here is derived from an EMBL/GenBank/DDBJ whole genome shotgun (WGS) entry which is preliminary data.</text>
</comment>
<dbReference type="Gene3D" id="3.30.720.120">
    <property type="match status" value="1"/>
</dbReference>
<organism evidence="2 3">
    <name type="scientific">Neoaquamicrobium sediminum</name>
    <dbReference type="NCBI Taxonomy" id="1849104"/>
    <lineage>
        <taxon>Bacteria</taxon>
        <taxon>Pseudomonadati</taxon>
        <taxon>Pseudomonadota</taxon>
        <taxon>Alphaproteobacteria</taxon>
        <taxon>Hyphomicrobiales</taxon>
        <taxon>Phyllobacteriaceae</taxon>
        <taxon>Neoaquamicrobium</taxon>
    </lineage>
</organism>
<keyword evidence="3" id="KW-1185">Reference proteome</keyword>
<evidence type="ECO:0000259" key="1">
    <source>
        <dbReference type="PROSITE" id="PS51819"/>
    </source>
</evidence>
<dbReference type="Gene3D" id="3.30.720.110">
    <property type="match status" value="1"/>
</dbReference>
<dbReference type="Proteomes" id="UP001559025">
    <property type="component" value="Unassembled WGS sequence"/>
</dbReference>
<accession>A0ABV3WR51</accession>
<gene>
    <name evidence="2" type="ORF">V1479_04815</name>
</gene>
<dbReference type="PROSITE" id="PS51819">
    <property type="entry name" value="VOC"/>
    <property type="match status" value="1"/>
</dbReference>
<dbReference type="EMBL" id="JAZHFV010000001">
    <property type="protein sequence ID" value="MEX4006614.1"/>
    <property type="molecule type" value="Genomic_DNA"/>
</dbReference>
<feature type="domain" description="VOC" evidence="1">
    <location>
        <begin position="1"/>
        <end position="114"/>
    </location>
</feature>
<sequence>MPNLIILYVEDPTASAAFYGKLLDREPVFAVPTYVSFDLGSGFMLGLLSKSSPAAVSDKGFEFAFLADGPEAVDREHQRWRDAGIDAGQPFDAQFGRTFTAPDPDGNLLRVCLAD</sequence>
<reference evidence="2 3" key="1">
    <citation type="submission" date="2024-01" db="EMBL/GenBank/DDBJ databases">
        <title>New evidence supports the origin of RcGTA from prophage.</title>
        <authorList>
            <person name="Xu Y."/>
            <person name="Liu B."/>
            <person name="Chen F."/>
        </authorList>
    </citation>
    <scope>NUCLEOTIDE SEQUENCE [LARGE SCALE GENOMIC DNA]</scope>
    <source>
        <strain evidence="2 3">CBW1107-2</strain>
    </source>
</reference>
<dbReference type="InterPro" id="IPR037523">
    <property type="entry name" value="VOC_core"/>
</dbReference>
<evidence type="ECO:0000313" key="2">
    <source>
        <dbReference type="EMBL" id="MEX4006614.1"/>
    </source>
</evidence>
<name>A0ABV3WR51_9HYPH</name>